<dbReference type="PANTHER" id="PTHR38102">
    <property type="entry name" value="PERIPLASMIC CHAPERONE SPY"/>
    <property type="match status" value="1"/>
</dbReference>
<evidence type="ECO:0000256" key="5">
    <source>
        <dbReference type="SAM" id="MobiDB-lite"/>
    </source>
</evidence>
<feature type="region of interest" description="Disordered" evidence="5">
    <location>
        <begin position="61"/>
        <end position="81"/>
    </location>
</feature>
<sequence length="166" mass="18796">MKLAKKMVLMAAALPLVLGSASAWAFGGKGHHKGGHDFGGKCGMGMDKRVLRQLDLTDEQKSQFKQLREDARNNRKGKSEEMFAKMQSHRQEIQQLILADTFDENTAQELAARMVDAQTEKRVKMLEQQHKAMSILTAEQKVKLQELQQEKAAKCAEKFAERHQDD</sequence>
<reference evidence="8" key="1">
    <citation type="journal article" date="2019" name="Int. J. Syst. Evol. Microbiol.">
        <title>The Global Catalogue of Microorganisms (GCM) 10K type strain sequencing project: providing services to taxonomists for standard genome sequencing and annotation.</title>
        <authorList>
            <consortium name="The Broad Institute Genomics Platform"/>
            <consortium name="The Broad Institute Genome Sequencing Center for Infectious Disease"/>
            <person name="Wu L."/>
            <person name="Ma J."/>
        </authorList>
    </citation>
    <scope>NUCLEOTIDE SEQUENCE [LARGE SCALE GENOMIC DNA]</scope>
    <source>
        <strain evidence="8">NBRC 15640</strain>
    </source>
</reference>
<evidence type="ECO:0000313" key="7">
    <source>
        <dbReference type="EMBL" id="GLQ73238.1"/>
    </source>
</evidence>
<dbReference type="RefSeq" id="WP_126609103.1">
    <property type="nucleotide sequence ID" value="NZ_AP025144.1"/>
</dbReference>
<evidence type="ECO:0000256" key="2">
    <source>
        <dbReference type="ARBA" id="ARBA00008441"/>
    </source>
</evidence>
<keyword evidence="8" id="KW-1185">Reference proteome</keyword>
<dbReference type="InterPro" id="IPR012899">
    <property type="entry name" value="LTXXQ"/>
</dbReference>
<dbReference type="CDD" id="cd09916">
    <property type="entry name" value="CpxP_like"/>
    <property type="match status" value="1"/>
</dbReference>
<protein>
    <submittedName>
        <fullName evidence="7">Periplasmic repressor CpxP</fullName>
    </submittedName>
</protein>
<proteinExistence type="inferred from homology"/>
<evidence type="ECO:0000256" key="1">
    <source>
        <dbReference type="ARBA" id="ARBA00004418"/>
    </source>
</evidence>
<comment type="subcellular location">
    <subcellularLocation>
        <location evidence="1">Periplasm</location>
    </subcellularLocation>
</comment>
<dbReference type="Gene3D" id="1.20.120.1490">
    <property type="match status" value="1"/>
</dbReference>
<comment type="caution">
    <text evidence="7">The sequence shown here is derived from an EMBL/GenBank/DDBJ whole genome shotgun (WGS) entry which is preliminary data.</text>
</comment>
<name>A0AAV5NSN7_9VIBR</name>
<dbReference type="GO" id="GO:0051082">
    <property type="term" value="F:unfolded protein binding"/>
    <property type="evidence" value="ECO:0007669"/>
    <property type="project" value="TreeGrafter"/>
</dbReference>
<dbReference type="AlphaFoldDB" id="A0AAV5NSN7"/>
<dbReference type="Proteomes" id="UP001156690">
    <property type="component" value="Unassembled WGS sequence"/>
</dbReference>
<dbReference type="GO" id="GO:0030288">
    <property type="term" value="C:outer membrane-bounded periplasmic space"/>
    <property type="evidence" value="ECO:0007669"/>
    <property type="project" value="TreeGrafter"/>
</dbReference>
<feature type="signal peptide" evidence="6">
    <location>
        <begin position="1"/>
        <end position="25"/>
    </location>
</feature>
<gene>
    <name evidence="7" type="primary">cpxP</name>
    <name evidence="7" type="ORF">GCM10007932_25980</name>
</gene>
<feature type="chain" id="PRO_5043943969" evidence="6">
    <location>
        <begin position="26"/>
        <end position="166"/>
    </location>
</feature>
<dbReference type="NCBIfam" id="NF009391">
    <property type="entry name" value="PRK12750.1"/>
    <property type="match status" value="1"/>
</dbReference>
<evidence type="ECO:0000256" key="3">
    <source>
        <dbReference type="ARBA" id="ARBA00022729"/>
    </source>
</evidence>
<evidence type="ECO:0000256" key="6">
    <source>
        <dbReference type="SAM" id="SignalP"/>
    </source>
</evidence>
<dbReference type="PIRSF" id="PIRSF034445">
    <property type="entry name" value="CpxP_Spy"/>
    <property type="match status" value="1"/>
</dbReference>
<dbReference type="Pfam" id="PF07813">
    <property type="entry name" value="LTXXQ"/>
    <property type="match status" value="1"/>
</dbReference>
<evidence type="ECO:0000256" key="4">
    <source>
        <dbReference type="ARBA" id="ARBA00022764"/>
    </source>
</evidence>
<organism evidence="7 8">
    <name type="scientific">Vibrio penaeicida</name>
    <dbReference type="NCBI Taxonomy" id="104609"/>
    <lineage>
        <taxon>Bacteria</taxon>
        <taxon>Pseudomonadati</taxon>
        <taxon>Pseudomonadota</taxon>
        <taxon>Gammaproteobacteria</taxon>
        <taxon>Vibrionales</taxon>
        <taxon>Vibrionaceae</taxon>
        <taxon>Vibrio</taxon>
    </lineage>
</organism>
<accession>A0AAV5NSN7</accession>
<dbReference type="EMBL" id="BSNX01000030">
    <property type="protein sequence ID" value="GLQ73238.1"/>
    <property type="molecule type" value="Genomic_DNA"/>
</dbReference>
<keyword evidence="3 6" id="KW-0732">Signal</keyword>
<dbReference type="PANTHER" id="PTHR38102:SF1">
    <property type="entry name" value="PERIPLASMIC CHAPERONE SPY"/>
    <property type="match status" value="1"/>
</dbReference>
<evidence type="ECO:0000313" key="8">
    <source>
        <dbReference type="Proteomes" id="UP001156690"/>
    </source>
</evidence>
<keyword evidence="4" id="KW-0574">Periplasm</keyword>
<comment type="similarity">
    <text evidence="2">Belongs to the CpxP/Spy family.</text>
</comment>
<dbReference type="InterPro" id="IPR052211">
    <property type="entry name" value="Cpx_auxiliary_protein"/>
</dbReference>